<name>A0A2P2NR50_RHIMU</name>
<dbReference type="AlphaFoldDB" id="A0A2P2NR50"/>
<dbReference type="EMBL" id="GGEC01064475">
    <property type="protein sequence ID" value="MBX44959.1"/>
    <property type="molecule type" value="Transcribed_RNA"/>
</dbReference>
<reference evidence="2" key="1">
    <citation type="submission" date="2018-02" db="EMBL/GenBank/DDBJ databases">
        <title>Rhizophora mucronata_Transcriptome.</title>
        <authorList>
            <person name="Meera S.P."/>
            <person name="Sreeshan A."/>
            <person name="Augustine A."/>
        </authorList>
    </citation>
    <scope>NUCLEOTIDE SEQUENCE</scope>
    <source>
        <tissue evidence="2">Leaf</tissue>
    </source>
</reference>
<feature type="compositionally biased region" description="Polar residues" evidence="1">
    <location>
        <begin position="13"/>
        <end position="24"/>
    </location>
</feature>
<sequence>MTSPIQEPETEPRPNSTKNSTELFTYNDLKKAVLP</sequence>
<accession>A0A2P2NR50</accession>
<evidence type="ECO:0000256" key="1">
    <source>
        <dbReference type="SAM" id="MobiDB-lite"/>
    </source>
</evidence>
<protein>
    <submittedName>
        <fullName evidence="2">Uncharacterized protein</fullName>
    </submittedName>
</protein>
<evidence type="ECO:0000313" key="2">
    <source>
        <dbReference type="EMBL" id="MBX44959.1"/>
    </source>
</evidence>
<proteinExistence type="predicted"/>
<organism evidence="2">
    <name type="scientific">Rhizophora mucronata</name>
    <name type="common">Asiatic mangrove</name>
    <dbReference type="NCBI Taxonomy" id="61149"/>
    <lineage>
        <taxon>Eukaryota</taxon>
        <taxon>Viridiplantae</taxon>
        <taxon>Streptophyta</taxon>
        <taxon>Embryophyta</taxon>
        <taxon>Tracheophyta</taxon>
        <taxon>Spermatophyta</taxon>
        <taxon>Magnoliopsida</taxon>
        <taxon>eudicotyledons</taxon>
        <taxon>Gunneridae</taxon>
        <taxon>Pentapetalae</taxon>
        <taxon>rosids</taxon>
        <taxon>fabids</taxon>
        <taxon>Malpighiales</taxon>
        <taxon>Rhizophoraceae</taxon>
        <taxon>Rhizophora</taxon>
    </lineage>
</organism>
<feature type="region of interest" description="Disordered" evidence="1">
    <location>
        <begin position="1"/>
        <end position="35"/>
    </location>
</feature>